<protein>
    <recommendedName>
        <fullName evidence="3">WSC domain-containing protein</fullName>
    </recommendedName>
</protein>
<reference evidence="1 2" key="1">
    <citation type="journal article" date="2015" name="BMC Genomics">
        <title>The genome of the truffle-parasite Tolypocladium ophioglossoides and the evolution of antifungal peptaibiotics.</title>
        <authorList>
            <person name="Quandt C.A."/>
            <person name="Bushley K.E."/>
            <person name="Spatafora J.W."/>
        </authorList>
    </citation>
    <scope>NUCLEOTIDE SEQUENCE [LARGE SCALE GENOMIC DNA]</scope>
    <source>
        <strain evidence="1 2">CBS 100239</strain>
    </source>
</reference>
<evidence type="ECO:0000313" key="2">
    <source>
        <dbReference type="Proteomes" id="UP000036947"/>
    </source>
</evidence>
<dbReference type="Proteomes" id="UP000036947">
    <property type="component" value="Unassembled WGS sequence"/>
</dbReference>
<accession>A0A0L0N0W0</accession>
<evidence type="ECO:0000313" key="1">
    <source>
        <dbReference type="EMBL" id="KND87758.1"/>
    </source>
</evidence>
<dbReference type="AlphaFoldDB" id="A0A0L0N0W0"/>
<sequence length="129" mass="13636">MAFMAAGVLAGSVPAHSHNFRSPENCNMWYGNDGAYPCMTVPIVAEITRKKSLARSYCVGVCEKDCAARTNTTTSSALGSATLTTTTISTSTSGPSVAGPTPGRYIDPGYRKIELLYAATRPQLGPGWR</sequence>
<name>A0A0L0N0W0_TOLOC</name>
<organism evidence="1 2">
    <name type="scientific">Tolypocladium ophioglossoides (strain CBS 100239)</name>
    <name type="common">Snaketongue truffleclub</name>
    <name type="synonym">Elaphocordyceps ophioglossoides</name>
    <dbReference type="NCBI Taxonomy" id="1163406"/>
    <lineage>
        <taxon>Eukaryota</taxon>
        <taxon>Fungi</taxon>
        <taxon>Dikarya</taxon>
        <taxon>Ascomycota</taxon>
        <taxon>Pezizomycotina</taxon>
        <taxon>Sordariomycetes</taxon>
        <taxon>Hypocreomycetidae</taxon>
        <taxon>Hypocreales</taxon>
        <taxon>Ophiocordycipitaceae</taxon>
        <taxon>Tolypocladium</taxon>
    </lineage>
</organism>
<proteinExistence type="predicted"/>
<gene>
    <name evidence="1" type="ORF">TOPH_07632</name>
</gene>
<dbReference type="EMBL" id="LFRF01000032">
    <property type="protein sequence ID" value="KND87758.1"/>
    <property type="molecule type" value="Genomic_DNA"/>
</dbReference>
<dbReference type="OrthoDB" id="2281372at2759"/>
<evidence type="ECO:0008006" key="3">
    <source>
        <dbReference type="Google" id="ProtNLM"/>
    </source>
</evidence>
<dbReference type="STRING" id="1163406.A0A0L0N0W0"/>
<comment type="caution">
    <text evidence="1">The sequence shown here is derived from an EMBL/GenBank/DDBJ whole genome shotgun (WGS) entry which is preliminary data.</text>
</comment>
<keyword evidence="2" id="KW-1185">Reference proteome</keyword>